<dbReference type="Ensembl" id="ENSMODT00000016232.4">
    <property type="protein sequence ID" value="ENSMODP00000015938.3"/>
    <property type="gene ID" value="ENSMODG00000012741.4"/>
</dbReference>
<evidence type="ECO:0000313" key="2">
    <source>
        <dbReference type="Proteomes" id="UP000002280"/>
    </source>
</evidence>
<sequence>MMFSTQDLVGYKMTCPMILLQSPKQKLLECEQKAKLHFSNHQYQEALKELVRCVALSRICYGDRHWKLAEAHVNLAQGYVQLKGLSLQAKQHAEKAREILLTNSLLPSSEENIDIFKCSIDLFHTLGRALTKLQKLKEASQSLTKADRLSQELLNHGKLVKEEWIEIQAKIKLSFAQLYQIQMKSEEALLCYEESLRYTKSSKGRKSPDCIPVLKEMAAVEQILGNYDSAIDHLIQAYHIIQKQDFSVEEKIDSALSVAHAAVASSRAEHNDVAEQYFQMSMTILKEARGITNDKFFAIQDEFCHFLRSTGNQKRATQILKESLGAKVATFGNISPEVAGTYCLLGEADLAQGDQNMAYRKFKKCLQIQTSLYGSQDKRTTATQQTLDSLTKITEVTAKQKPTNKARPPFCAVIPQRSMLGRTKTNICH</sequence>
<reference evidence="1" key="2">
    <citation type="submission" date="2025-08" db="UniProtKB">
        <authorList>
            <consortium name="Ensembl"/>
        </authorList>
    </citation>
    <scope>IDENTIFICATION</scope>
</reference>
<dbReference type="STRING" id="13616.ENSMODP00000015938"/>
<accession>F6TGM5</accession>
<dbReference type="FunCoup" id="F6TGM5">
    <property type="interactions" value="80"/>
</dbReference>
<name>F6TGM5_MONDO</name>
<dbReference type="OrthoDB" id="9986634at2759"/>
<dbReference type="KEGG" id="mdo:100020221"/>
<gene>
    <name evidence="1" type="primary">TTC23</name>
</gene>
<dbReference type="HOGENOM" id="CLU_030458_0_0_1"/>
<dbReference type="InterPro" id="IPR011990">
    <property type="entry name" value="TPR-like_helical_dom_sf"/>
</dbReference>
<dbReference type="RefSeq" id="XP_056663062.1">
    <property type="nucleotide sequence ID" value="XM_056807084.1"/>
</dbReference>
<keyword evidence="2" id="KW-1185">Reference proteome</keyword>
<reference evidence="1" key="3">
    <citation type="submission" date="2025-09" db="UniProtKB">
        <authorList>
            <consortium name="Ensembl"/>
        </authorList>
    </citation>
    <scope>IDENTIFICATION</scope>
</reference>
<dbReference type="InterPro" id="IPR042621">
    <property type="entry name" value="TTC23/TTC23L"/>
</dbReference>
<dbReference type="eggNOG" id="ENOG502RQY0">
    <property type="taxonomic scope" value="Eukaryota"/>
</dbReference>
<proteinExistence type="predicted"/>
<dbReference type="InParanoid" id="F6TGM5"/>
<dbReference type="Bgee" id="ENSMODG00000012741">
    <property type="expression patterns" value="Expressed in uterus and 21 other cell types or tissues"/>
</dbReference>
<dbReference type="Pfam" id="PF13181">
    <property type="entry name" value="TPR_8"/>
    <property type="match status" value="1"/>
</dbReference>
<dbReference type="RefSeq" id="XP_056663044.1">
    <property type="nucleotide sequence ID" value="XM_056807066.1"/>
</dbReference>
<dbReference type="InterPro" id="IPR019734">
    <property type="entry name" value="TPR_rpt"/>
</dbReference>
<dbReference type="RefSeq" id="XP_007479491.1">
    <property type="nucleotide sequence ID" value="XM_007479429.3"/>
</dbReference>
<reference evidence="1 2" key="1">
    <citation type="journal article" date="2007" name="Nature">
        <title>Genome of the marsupial Monodelphis domestica reveals innovation in non-coding sequences.</title>
        <authorList>
            <person name="Mikkelsen T.S."/>
            <person name="Wakefield M.J."/>
            <person name="Aken B."/>
            <person name="Amemiya C.T."/>
            <person name="Chang J.L."/>
            <person name="Duke S."/>
            <person name="Garber M."/>
            <person name="Gentles A.J."/>
            <person name="Goodstadt L."/>
            <person name="Heger A."/>
            <person name="Jurka J."/>
            <person name="Kamal M."/>
            <person name="Mauceli E."/>
            <person name="Searle S.M."/>
            <person name="Sharpe T."/>
            <person name="Baker M.L."/>
            <person name="Batzer M.A."/>
            <person name="Benos P.V."/>
            <person name="Belov K."/>
            <person name="Clamp M."/>
            <person name="Cook A."/>
            <person name="Cuff J."/>
            <person name="Das R."/>
            <person name="Davidow L."/>
            <person name="Deakin J.E."/>
            <person name="Fazzari M.J."/>
            <person name="Glass J.L."/>
            <person name="Grabherr M."/>
            <person name="Greally J.M."/>
            <person name="Gu W."/>
            <person name="Hore T.A."/>
            <person name="Huttley G.A."/>
            <person name="Kleber M."/>
            <person name="Jirtle R.L."/>
            <person name="Koina E."/>
            <person name="Lee J.T."/>
            <person name="Mahony S."/>
            <person name="Marra M.A."/>
            <person name="Miller R.D."/>
            <person name="Nicholls R.D."/>
            <person name="Oda M."/>
            <person name="Papenfuss A.T."/>
            <person name="Parra Z.E."/>
            <person name="Pollock D.D."/>
            <person name="Ray D.A."/>
            <person name="Schein J.E."/>
            <person name="Speed T.P."/>
            <person name="Thompson K."/>
            <person name="VandeBerg J.L."/>
            <person name="Wade C.M."/>
            <person name="Walker J.A."/>
            <person name="Waters P.D."/>
            <person name="Webber C."/>
            <person name="Weidman J.R."/>
            <person name="Xie X."/>
            <person name="Zody M.C."/>
            <person name="Baldwin J."/>
            <person name="Abdouelleil A."/>
            <person name="Abdulkadir J."/>
            <person name="Abebe A."/>
            <person name="Abera B."/>
            <person name="Abreu J."/>
            <person name="Acer S.C."/>
            <person name="Aftuck L."/>
            <person name="Alexander A."/>
            <person name="An P."/>
            <person name="Anderson E."/>
            <person name="Anderson S."/>
            <person name="Arachi H."/>
            <person name="Azer M."/>
            <person name="Bachantsang P."/>
            <person name="Barry A."/>
            <person name="Bayul T."/>
            <person name="Berlin A."/>
            <person name="Bessette D."/>
            <person name="Bloom T."/>
            <person name="Bloom T."/>
            <person name="Boguslavskiy L."/>
            <person name="Bonnet C."/>
            <person name="Boukhgalter B."/>
            <person name="Bourzgui I."/>
            <person name="Brown A."/>
            <person name="Cahill P."/>
            <person name="Channer S."/>
            <person name="Cheshatsang Y."/>
            <person name="Chuda L."/>
            <person name="Citroen M."/>
            <person name="Collymore A."/>
            <person name="Cooke P."/>
            <person name="Costello M."/>
            <person name="D'Aco K."/>
            <person name="Daza R."/>
            <person name="De Haan G."/>
            <person name="DeGray S."/>
            <person name="DeMaso C."/>
            <person name="Dhargay N."/>
            <person name="Dooley K."/>
            <person name="Dooley E."/>
            <person name="Doricent M."/>
            <person name="Dorje P."/>
            <person name="Dorjee K."/>
            <person name="Dupes A."/>
            <person name="Elong R."/>
            <person name="Falk J."/>
            <person name="Farina A."/>
            <person name="Faro S."/>
            <person name="Ferguson D."/>
            <person name="Fisher S."/>
            <person name="Foley C.D."/>
            <person name="Franke A."/>
            <person name="Friedrich D."/>
            <person name="Gadbois L."/>
            <person name="Gearin G."/>
            <person name="Gearin C.R."/>
            <person name="Giannoukos G."/>
            <person name="Goode T."/>
            <person name="Graham J."/>
            <person name="Grandbois E."/>
            <person name="Grewal S."/>
            <person name="Gyaltsen K."/>
            <person name="Hafez N."/>
            <person name="Hagos B."/>
            <person name="Hall J."/>
            <person name="Henson C."/>
            <person name="Hollinger A."/>
            <person name="Honan T."/>
            <person name="Huard M.D."/>
            <person name="Hughes L."/>
            <person name="Hurhula B."/>
            <person name="Husby M.E."/>
            <person name="Kamat A."/>
            <person name="Kanga B."/>
            <person name="Kashin S."/>
            <person name="Khazanovich D."/>
            <person name="Kisner P."/>
            <person name="Lance K."/>
            <person name="Lara M."/>
            <person name="Lee W."/>
            <person name="Lennon N."/>
            <person name="Letendre F."/>
            <person name="LeVine R."/>
            <person name="Lipovsky A."/>
            <person name="Liu X."/>
            <person name="Liu J."/>
            <person name="Liu S."/>
            <person name="Lokyitsang T."/>
            <person name="Lokyitsang Y."/>
            <person name="Lubonja R."/>
            <person name="Lui A."/>
            <person name="MacDonald P."/>
            <person name="Magnisalis V."/>
            <person name="Maru K."/>
            <person name="Matthews C."/>
            <person name="McCusker W."/>
            <person name="McDonough S."/>
            <person name="Mehta T."/>
            <person name="Meldrim J."/>
            <person name="Meneus L."/>
            <person name="Mihai O."/>
            <person name="Mihalev A."/>
            <person name="Mihova T."/>
            <person name="Mittelman R."/>
            <person name="Mlenga V."/>
            <person name="Montmayeur A."/>
            <person name="Mulrain L."/>
            <person name="Navidi A."/>
            <person name="Naylor J."/>
            <person name="Negash T."/>
            <person name="Nguyen T."/>
            <person name="Nguyen N."/>
            <person name="Nicol R."/>
            <person name="Norbu C."/>
            <person name="Norbu N."/>
            <person name="Novod N."/>
            <person name="O'Neill B."/>
            <person name="Osman S."/>
            <person name="Markiewicz E."/>
            <person name="Oyono O.L."/>
            <person name="Patti C."/>
            <person name="Phunkhang P."/>
            <person name="Pierre F."/>
            <person name="Priest M."/>
            <person name="Raghuraman S."/>
            <person name="Rege F."/>
            <person name="Reyes R."/>
            <person name="Rise C."/>
            <person name="Rogov P."/>
            <person name="Ross K."/>
            <person name="Ryan E."/>
            <person name="Settipalli S."/>
            <person name="Shea T."/>
            <person name="Sherpa N."/>
            <person name="Shi L."/>
            <person name="Shih D."/>
            <person name="Sparrow T."/>
            <person name="Spaulding J."/>
            <person name="Stalker J."/>
            <person name="Stange-Thomann N."/>
            <person name="Stavropoulos S."/>
            <person name="Stone C."/>
            <person name="Strader C."/>
            <person name="Tesfaye S."/>
            <person name="Thomson T."/>
            <person name="Thoulutsang Y."/>
            <person name="Thoulutsang D."/>
            <person name="Topham K."/>
            <person name="Topping I."/>
            <person name="Tsamla T."/>
            <person name="Vassiliev H."/>
            <person name="Vo A."/>
            <person name="Wangchuk T."/>
            <person name="Wangdi T."/>
            <person name="Weiand M."/>
            <person name="Wilkinson J."/>
            <person name="Wilson A."/>
            <person name="Yadav S."/>
            <person name="Young G."/>
            <person name="Yu Q."/>
            <person name="Zembek L."/>
            <person name="Zhong D."/>
            <person name="Zimmer A."/>
            <person name="Zwirko Z."/>
            <person name="Jaffe D.B."/>
            <person name="Alvarez P."/>
            <person name="Brockman W."/>
            <person name="Butler J."/>
            <person name="Chin C."/>
            <person name="Gnerre S."/>
            <person name="MacCallum I."/>
            <person name="Graves J.A."/>
            <person name="Ponting C.P."/>
            <person name="Breen M."/>
            <person name="Samollow P.B."/>
            <person name="Lander E.S."/>
            <person name="Lindblad-Toh K."/>
        </authorList>
    </citation>
    <scope>NUCLEOTIDE SEQUENCE [LARGE SCALE GENOMIC DNA]</scope>
</reference>
<dbReference type="RefSeq" id="XP_007479492.1">
    <property type="nucleotide sequence ID" value="XM_007479430.2"/>
</dbReference>
<dbReference type="SMART" id="SM00028">
    <property type="entry name" value="TPR"/>
    <property type="match status" value="5"/>
</dbReference>
<evidence type="ECO:0000313" key="1">
    <source>
        <dbReference type="Ensembl" id="ENSMODP00000015938.3"/>
    </source>
</evidence>
<dbReference type="PANTHER" id="PTHR14485:SF3">
    <property type="entry name" value="TETRATRICOPEPTIDE REPEAT PROTEIN 23"/>
    <property type="match status" value="1"/>
</dbReference>
<protein>
    <submittedName>
        <fullName evidence="1">Tetratricopeptide repeat domain 23</fullName>
    </submittedName>
</protein>
<dbReference type="RefSeq" id="XP_007479490.1">
    <property type="nucleotide sequence ID" value="XM_007479428.3"/>
</dbReference>
<organism evidence="1 2">
    <name type="scientific">Monodelphis domestica</name>
    <name type="common">Gray short-tailed opossum</name>
    <dbReference type="NCBI Taxonomy" id="13616"/>
    <lineage>
        <taxon>Eukaryota</taxon>
        <taxon>Metazoa</taxon>
        <taxon>Chordata</taxon>
        <taxon>Craniata</taxon>
        <taxon>Vertebrata</taxon>
        <taxon>Euteleostomi</taxon>
        <taxon>Mammalia</taxon>
        <taxon>Metatheria</taxon>
        <taxon>Didelphimorphia</taxon>
        <taxon>Didelphidae</taxon>
        <taxon>Monodelphis</taxon>
    </lineage>
</organism>
<dbReference type="OMA" id="VYKDMAA"/>
<dbReference type="PANTHER" id="PTHR14485">
    <property type="entry name" value="TETRATRICOPEPTIDE REPEAT PROTEIN 23"/>
    <property type="match status" value="1"/>
</dbReference>
<dbReference type="CTD" id="64927"/>
<dbReference type="Gene3D" id="1.25.40.10">
    <property type="entry name" value="Tetratricopeptide repeat domain"/>
    <property type="match status" value="2"/>
</dbReference>
<dbReference type="GeneID" id="100020221"/>
<dbReference type="SUPFAM" id="SSF48452">
    <property type="entry name" value="TPR-like"/>
    <property type="match status" value="2"/>
</dbReference>
<dbReference type="Proteomes" id="UP000002280">
    <property type="component" value="Chromosome 1"/>
</dbReference>
<dbReference type="GeneTree" id="ENSGT00530000063847"/>
<dbReference type="AlphaFoldDB" id="F6TGM5"/>